<evidence type="ECO:0000256" key="16">
    <source>
        <dbReference type="ARBA" id="ARBA00023136"/>
    </source>
</evidence>
<dbReference type="GO" id="GO:0004623">
    <property type="term" value="F:phospholipase A2 activity"/>
    <property type="evidence" value="ECO:0007669"/>
    <property type="project" value="UniProtKB-EC"/>
</dbReference>
<dbReference type="RefSeq" id="WP_092998558.1">
    <property type="nucleotide sequence ID" value="NZ_FMWD01000010.1"/>
</dbReference>
<evidence type="ECO:0000256" key="12">
    <source>
        <dbReference type="ARBA" id="ARBA00022801"/>
    </source>
</evidence>
<comment type="function">
    <text evidence="20">Hydrolysis of phosphatidylcholine with phospholipase A2 (EC 3.1.1.4) and phospholipase A1 (EC 3.1.1.32) activities.</text>
</comment>
<comment type="cofactor">
    <cofactor evidence="20">
        <name>Ca(2+)</name>
        <dbReference type="ChEBI" id="CHEBI:29108"/>
    </cofactor>
    <text evidence="20">Binds 1 Ca(2+) ion per monomer. In the dimeric form the Ca(2+) is bound by different amino acids with binding of each Ca(2+) shared with ligands coming from each monomer. The Ca(2+) ion may have a role in catalysis.</text>
</comment>
<feature type="binding site" description="in dimeric form" evidence="19">
    <location>
        <position position="184"/>
    </location>
    <ligand>
        <name>Ca(2+)</name>
        <dbReference type="ChEBI" id="CHEBI:29108"/>
        <label>1</label>
    </ligand>
</feature>
<feature type="binding site" description="in dimeric form" evidence="19">
    <location>
        <position position="143"/>
    </location>
    <ligand>
        <name>Ca(2+)</name>
        <dbReference type="ChEBI" id="CHEBI:29108"/>
        <label>1</label>
    </ligand>
</feature>
<comment type="similarity">
    <text evidence="3 20">Belongs to the phospholipase A1 family.</text>
</comment>
<dbReference type="GO" id="GO:0008970">
    <property type="term" value="F:phospholipase A1 activity"/>
    <property type="evidence" value="ECO:0007669"/>
    <property type="project" value="UniProtKB-EC"/>
</dbReference>
<evidence type="ECO:0000256" key="8">
    <source>
        <dbReference type="ARBA" id="ARBA00022452"/>
    </source>
</evidence>
<evidence type="ECO:0000256" key="15">
    <source>
        <dbReference type="ARBA" id="ARBA00023098"/>
    </source>
</evidence>
<dbReference type="GO" id="GO:0016042">
    <property type="term" value="P:lipid catabolic process"/>
    <property type="evidence" value="ECO:0007669"/>
    <property type="project" value="UniProtKB-KW"/>
</dbReference>
<evidence type="ECO:0000256" key="5">
    <source>
        <dbReference type="ARBA" id="ARBA00013179"/>
    </source>
</evidence>
<evidence type="ECO:0000256" key="3">
    <source>
        <dbReference type="ARBA" id="ARBA00010525"/>
    </source>
</evidence>
<evidence type="ECO:0000256" key="17">
    <source>
        <dbReference type="ARBA" id="ARBA00023237"/>
    </source>
</evidence>
<reference evidence="21 22" key="1">
    <citation type="submission" date="2016-10" db="EMBL/GenBank/DDBJ databases">
        <authorList>
            <person name="de Groot N.N."/>
        </authorList>
    </citation>
    <scope>NUCLEOTIDE SEQUENCE [LARGE SCALE GENOMIC DNA]</scope>
    <source>
        <strain evidence="21 22">HLD2</strain>
    </source>
</reference>
<feature type="active site" description="Proton acceptor" evidence="18">
    <location>
        <position position="179"/>
    </location>
</feature>
<sequence>MIYWMPRFGGNALVGVRRLIDGKRVRAPVLLLLAGTLLPTAAVAEPDSEPEHESAITRRLELESRLNDNPFSITPYKPTYLLPLAYSSDRPVNAEGDELDQVEMKFQVSLKVPITNNLLGTGTQFAFGYTQVAYWQAYNSNYSSPFRETNYEPELMLIHPHRVSLGGITSRVFRLGVSHQSNGRSGRESRSWNRVYADFMMESGDWYLSLKPWWRIPEPEKEDPNDPSGDDNPDIHRYMGNFEFSGLYYQGTQTYGFMVRNNLASNNRGALQLDWTFPIGDQMRGYAQLFTGYGESLIDYDHYSNRFSLGVMLTNWL</sequence>
<evidence type="ECO:0000256" key="20">
    <source>
        <dbReference type="RuleBase" id="RU366027"/>
    </source>
</evidence>
<evidence type="ECO:0000256" key="2">
    <source>
        <dbReference type="ARBA" id="ARBA00001604"/>
    </source>
</evidence>
<gene>
    <name evidence="21" type="ORF">SAMN03097708_02884</name>
</gene>
<comment type="subunit">
    <text evidence="4 20">Homodimer; dimerization is reversible, and the dimeric form is the active one.</text>
</comment>
<keyword evidence="16" id="KW-0472">Membrane</keyword>
<dbReference type="PRINTS" id="PR01486">
    <property type="entry name" value="PHPHLIPASEA1"/>
</dbReference>
<organism evidence="21 22">
    <name type="scientific">Thiohalomonas denitrificans</name>
    <dbReference type="NCBI Taxonomy" id="415747"/>
    <lineage>
        <taxon>Bacteria</taxon>
        <taxon>Pseudomonadati</taxon>
        <taxon>Pseudomonadota</taxon>
        <taxon>Gammaproteobacteria</taxon>
        <taxon>Thiohalomonadales</taxon>
        <taxon>Thiohalomonadaceae</taxon>
        <taxon>Thiohalomonas</taxon>
    </lineage>
</organism>
<evidence type="ECO:0000256" key="6">
    <source>
        <dbReference type="ARBA" id="ARBA00013278"/>
    </source>
</evidence>
<dbReference type="Pfam" id="PF02253">
    <property type="entry name" value="PLA1"/>
    <property type="match status" value="1"/>
</dbReference>
<feature type="active site" description="Nucleophile" evidence="18">
    <location>
        <position position="181"/>
    </location>
</feature>
<evidence type="ECO:0000256" key="7">
    <source>
        <dbReference type="ARBA" id="ARBA00021726"/>
    </source>
</evidence>
<dbReference type="SUPFAM" id="SSF56931">
    <property type="entry name" value="Outer membrane phospholipase A (OMPLA)"/>
    <property type="match status" value="1"/>
</dbReference>
<evidence type="ECO:0000256" key="4">
    <source>
        <dbReference type="ARBA" id="ARBA00011702"/>
    </source>
</evidence>
<keyword evidence="8" id="KW-1134">Transmembrane beta strand</keyword>
<evidence type="ECO:0000313" key="21">
    <source>
        <dbReference type="EMBL" id="SCZ65818.1"/>
    </source>
</evidence>
<dbReference type="InterPro" id="IPR003187">
    <property type="entry name" value="PLipase_A1"/>
</dbReference>
<dbReference type="STRING" id="415747.SAMN03097708_02884"/>
<dbReference type="PANTHER" id="PTHR40457:SF1">
    <property type="entry name" value="PHOSPHOLIPASE A1"/>
    <property type="match status" value="1"/>
</dbReference>
<dbReference type="EC" id="3.1.1.4" evidence="6 20"/>
<keyword evidence="13 19" id="KW-0106">Calcium</keyword>
<dbReference type="Gene3D" id="2.40.230.10">
    <property type="entry name" value="Phospholipase A1"/>
    <property type="match status" value="1"/>
</dbReference>
<dbReference type="GO" id="GO:0009279">
    <property type="term" value="C:cell outer membrane"/>
    <property type="evidence" value="ECO:0007669"/>
    <property type="project" value="UniProtKB-SubCell"/>
</dbReference>
<accession>A0A1G5QW54</accession>
<evidence type="ECO:0000256" key="10">
    <source>
        <dbReference type="ARBA" id="ARBA00022723"/>
    </source>
</evidence>
<dbReference type="Proteomes" id="UP000199648">
    <property type="component" value="Unassembled WGS sequence"/>
</dbReference>
<evidence type="ECO:0000256" key="1">
    <source>
        <dbReference type="ARBA" id="ARBA00000111"/>
    </source>
</evidence>
<evidence type="ECO:0000256" key="9">
    <source>
        <dbReference type="ARBA" id="ARBA00022692"/>
    </source>
</evidence>
<dbReference type="InterPro" id="IPR036541">
    <property type="entry name" value="PLipase_A1_sf"/>
</dbReference>
<dbReference type="EC" id="3.1.1.32" evidence="5 20"/>
<feature type="binding site" description="in dimeric form" evidence="19">
    <location>
        <position position="231"/>
    </location>
    <ligand>
        <name>Ca(2+)</name>
        <dbReference type="ChEBI" id="CHEBI:29108"/>
        <label>1</label>
    </ligand>
</feature>
<dbReference type="AlphaFoldDB" id="A0A1G5QW54"/>
<keyword evidence="14 20" id="KW-0442">Lipid degradation</keyword>
<evidence type="ECO:0000256" key="19">
    <source>
        <dbReference type="PIRSR" id="PIRSR603187-2"/>
    </source>
</evidence>
<evidence type="ECO:0000256" key="13">
    <source>
        <dbReference type="ARBA" id="ARBA00022837"/>
    </source>
</evidence>
<keyword evidence="17 20" id="KW-0998">Cell outer membrane</keyword>
<protein>
    <recommendedName>
        <fullName evidence="7 20">Phospholipase A1</fullName>
        <ecNumber evidence="5 20">3.1.1.32</ecNumber>
        <ecNumber evidence="6 20">3.1.1.4</ecNumber>
    </recommendedName>
    <alternativeName>
        <fullName evidence="20">Phosphatidylcholine 1-acylhydrolase</fullName>
    </alternativeName>
</protein>
<keyword evidence="12 20" id="KW-0378">Hydrolase</keyword>
<feature type="binding site" description="in dimeric form" evidence="19">
    <location>
        <position position="189"/>
    </location>
    <ligand>
        <name>Ca(2+)</name>
        <dbReference type="ChEBI" id="CHEBI:29108"/>
        <label>1</label>
    </ligand>
</feature>
<dbReference type="CDD" id="cd00541">
    <property type="entry name" value="OMPLA"/>
    <property type="match status" value="1"/>
</dbReference>
<keyword evidence="10 19" id="KW-0479">Metal-binding</keyword>
<name>A0A1G5QW54_9GAMM</name>
<evidence type="ECO:0000256" key="18">
    <source>
        <dbReference type="PIRSR" id="PIRSR603187-1"/>
    </source>
</evidence>
<keyword evidence="15 20" id="KW-0443">Lipid metabolism</keyword>
<dbReference type="OrthoDB" id="188433at2"/>
<keyword evidence="11" id="KW-0732">Signal</keyword>
<comment type="subcellular location">
    <subcellularLocation>
        <location evidence="20">Cell outer membrane</location>
        <topology evidence="20">Multi-pass membrane protein</topology>
    </subcellularLocation>
    <text evidence="20">One of the very few enzymes located there.</text>
</comment>
<dbReference type="EMBL" id="FMWD01000010">
    <property type="protein sequence ID" value="SCZ65818.1"/>
    <property type="molecule type" value="Genomic_DNA"/>
</dbReference>
<evidence type="ECO:0000313" key="22">
    <source>
        <dbReference type="Proteomes" id="UP000199648"/>
    </source>
</evidence>
<evidence type="ECO:0000256" key="14">
    <source>
        <dbReference type="ARBA" id="ARBA00022963"/>
    </source>
</evidence>
<comment type="catalytic activity">
    <reaction evidence="1 20">
        <text>a 1,2-diacyl-sn-glycero-3-phosphocholine + H2O = a 2-acyl-sn-glycero-3-phosphocholine + a fatty acid + H(+)</text>
        <dbReference type="Rhea" id="RHEA:18689"/>
        <dbReference type="ChEBI" id="CHEBI:15377"/>
        <dbReference type="ChEBI" id="CHEBI:15378"/>
        <dbReference type="ChEBI" id="CHEBI:28868"/>
        <dbReference type="ChEBI" id="CHEBI:57643"/>
        <dbReference type="ChEBI" id="CHEBI:57875"/>
        <dbReference type="EC" id="3.1.1.32"/>
    </reaction>
</comment>
<dbReference type="PANTHER" id="PTHR40457">
    <property type="entry name" value="PHOSPHOLIPASE A1"/>
    <property type="match status" value="1"/>
</dbReference>
<comment type="catalytic activity">
    <reaction evidence="2 20">
        <text>a 1,2-diacyl-sn-glycero-3-phosphocholine + H2O = a 1-acyl-sn-glycero-3-phosphocholine + a fatty acid + H(+)</text>
        <dbReference type="Rhea" id="RHEA:15801"/>
        <dbReference type="ChEBI" id="CHEBI:15377"/>
        <dbReference type="ChEBI" id="CHEBI:15378"/>
        <dbReference type="ChEBI" id="CHEBI:28868"/>
        <dbReference type="ChEBI" id="CHEBI:57643"/>
        <dbReference type="ChEBI" id="CHEBI:58168"/>
        <dbReference type="EC" id="3.1.1.4"/>
    </reaction>
</comment>
<evidence type="ECO:0000256" key="11">
    <source>
        <dbReference type="ARBA" id="ARBA00022729"/>
    </source>
</evidence>
<keyword evidence="22" id="KW-1185">Reference proteome</keyword>
<proteinExistence type="inferred from homology"/>
<dbReference type="GO" id="GO:0005509">
    <property type="term" value="F:calcium ion binding"/>
    <property type="evidence" value="ECO:0007669"/>
    <property type="project" value="TreeGrafter"/>
</dbReference>
<keyword evidence="9" id="KW-0812">Transmembrane</keyword>